<dbReference type="GO" id="GO:0016020">
    <property type="term" value="C:membrane"/>
    <property type="evidence" value="ECO:0007669"/>
    <property type="project" value="UniProtKB-SubCell"/>
</dbReference>
<dbReference type="GO" id="GO:0140359">
    <property type="term" value="F:ABC-type transporter activity"/>
    <property type="evidence" value="ECO:0007669"/>
    <property type="project" value="InterPro"/>
</dbReference>
<evidence type="ECO:0000256" key="6">
    <source>
        <dbReference type="SAM" id="Phobius"/>
    </source>
</evidence>
<evidence type="ECO:0000259" key="7">
    <source>
        <dbReference type="Pfam" id="PF12698"/>
    </source>
</evidence>
<comment type="caution">
    <text evidence="8">The sequence shown here is derived from an EMBL/GenBank/DDBJ whole genome shotgun (WGS) entry which is preliminary data.</text>
</comment>
<evidence type="ECO:0000256" key="2">
    <source>
        <dbReference type="ARBA" id="ARBA00022692"/>
    </source>
</evidence>
<gene>
    <name evidence="8" type="ORF">EKO23_01780</name>
</gene>
<feature type="domain" description="ABC-2 type transporter transmembrane" evidence="7">
    <location>
        <begin position="47"/>
        <end position="224"/>
    </location>
</feature>
<feature type="transmembrane region" description="Helical" evidence="6">
    <location>
        <begin position="594"/>
        <end position="612"/>
    </location>
</feature>
<dbReference type="EMBL" id="SDKM01000002">
    <property type="protein sequence ID" value="RYP88644.1"/>
    <property type="molecule type" value="Genomic_DNA"/>
</dbReference>
<dbReference type="Gene3D" id="1.10.287.950">
    <property type="entry name" value="Methyl-accepting chemotaxis protein"/>
    <property type="match status" value="1"/>
</dbReference>
<dbReference type="PANTHER" id="PTHR43077">
    <property type="entry name" value="TRANSPORT PERMEASE YVFS-RELATED"/>
    <property type="match status" value="1"/>
</dbReference>
<evidence type="ECO:0000256" key="4">
    <source>
        <dbReference type="ARBA" id="ARBA00023136"/>
    </source>
</evidence>
<keyword evidence="4 6" id="KW-0472">Membrane</keyword>
<dbReference type="InterPro" id="IPR023908">
    <property type="entry name" value="xxxLxxG_rpt"/>
</dbReference>
<dbReference type="Proteomes" id="UP000295198">
    <property type="component" value="Unassembled WGS sequence"/>
</dbReference>
<evidence type="ECO:0000256" key="5">
    <source>
        <dbReference type="SAM" id="MobiDB-lite"/>
    </source>
</evidence>
<dbReference type="NCBIfam" id="TIGR03061">
    <property type="entry name" value="pip_yhgE_Nterm"/>
    <property type="match status" value="1"/>
</dbReference>
<dbReference type="InterPro" id="IPR013525">
    <property type="entry name" value="ABC2_TM"/>
</dbReference>
<name>A0A4Q4ZMF6_9ACTN</name>
<dbReference type="AlphaFoldDB" id="A0A4Q4ZMF6"/>
<protein>
    <submittedName>
        <fullName evidence="8">DUF3533 domain-containing protein</fullName>
    </submittedName>
</protein>
<proteinExistence type="predicted"/>
<evidence type="ECO:0000313" key="9">
    <source>
        <dbReference type="Proteomes" id="UP000295198"/>
    </source>
</evidence>
<accession>A0A4Q4ZMF6</accession>
<evidence type="ECO:0000256" key="1">
    <source>
        <dbReference type="ARBA" id="ARBA00004141"/>
    </source>
</evidence>
<keyword evidence="3 6" id="KW-1133">Transmembrane helix</keyword>
<feature type="transmembrane region" description="Helical" evidence="6">
    <location>
        <begin position="518"/>
        <end position="538"/>
    </location>
</feature>
<dbReference type="SUPFAM" id="SSF101967">
    <property type="entry name" value="Adhesin YadA, collagen-binding domain"/>
    <property type="match status" value="1"/>
</dbReference>
<feature type="transmembrane region" description="Helical" evidence="6">
    <location>
        <begin position="619"/>
        <end position="641"/>
    </location>
</feature>
<dbReference type="InterPro" id="IPR017500">
    <property type="entry name" value="Phage_infect_YhgE_N"/>
</dbReference>
<evidence type="ECO:0000256" key="3">
    <source>
        <dbReference type="ARBA" id="ARBA00022989"/>
    </source>
</evidence>
<dbReference type="NCBIfam" id="TIGR03057">
    <property type="entry name" value="xxxLxxG_by_4"/>
    <property type="match status" value="3"/>
</dbReference>
<keyword evidence="9" id="KW-1185">Reference proteome</keyword>
<feature type="transmembrane region" description="Helical" evidence="6">
    <location>
        <begin position="676"/>
        <end position="698"/>
    </location>
</feature>
<sequence length="712" mass="71252">METAAPGGSSRTDGCGAAGGGIDMSSSLTPEFGEPGEAVPWRSLALVGLVLPLVAAAVLVWATTGRQDNLDRIPVAVVNNDQIIQQPQPMAAGRALAASLTEPGSGQSNLDWTLADTDDAAAGLKNGQYYAVLTIPEDFSKSILSTGTDKPVQGKLTLVSNGAASSTVPYISQATAAAAATALGQQSTQGYLGQVYDGFNQLAQNNQKTASSGEQLAQGTNQVAQGAAQLSTGAAQLSTGLDQLSTGAAELATGTGSLSTGADDLAGGARRLATGANQLEDGIGGVAEGAQALATRQAGYAGDAHTVASGSAKVAEAAGLLKRGSRGLAIDVRALAATCQREGGSTRFCNALGRARDRAGRVAAGAAAVSRLTNGVARADKGLATGADALAAGSRSLASGANELSAAGQQVSSGADDVRSGAVSLASGAAETDQAAGRLAAGAASSASGGQQLASGASSLSSGAISADNGAQQLSQGLDKLAKQSPTYSKDEQKALETVVSEPVALTSSVEHTEHANGWLIGVVLGVILWLAALLGVMRRDIGKVLRHSSSPISSRRLTEVQLRPAVALALAQGVAVLVAVLLLRVGMASPVKFGLLTLLAAVTFTLVGLVLRWAWGVAGLLAFVLFLLLQVAALGNVLPIETAPEPLQMLNRLLPLPAYVNAASQLVTGGSVGSLAGTVTVLVVWGLGASLVALLLVRKRRVARAPVVATE</sequence>
<evidence type="ECO:0000313" key="8">
    <source>
        <dbReference type="EMBL" id="RYP88644.1"/>
    </source>
</evidence>
<feature type="region of interest" description="Disordered" evidence="5">
    <location>
        <begin position="1"/>
        <end position="34"/>
    </location>
</feature>
<dbReference type="OrthoDB" id="9811483at2"/>
<organism evidence="8 9">
    <name type="scientific">Nocardioides guangzhouensis</name>
    <dbReference type="NCBI Taxonomy" id="2497878"/>
    <lineage>
        <taxon>Bacteria</taxon>
        <taxon>Bacillati</taxon>
        <taxon>Actinomycetota</taxon>
        <taxon>Actinomycetes</taxon>
        <taxon>Propionibacteriales</taxon>
        <taxon>Nocardioidaceae</taxon>
        <taxon>Nocardioides</taxon>
    </lineage>
</organism>
<dbReference type="PANTHER" id="PTHR43077:SF10">
    <property type="entry name" value="TRANSPORT PERMEASE PROTEIN"/>
    <property type="match status" value="1"/>
</dbReference>
<dbReference type="InterPro" id="IPR011049">
    <property type="entry name" value="Serralysin-like_metalloprot_C"/>
</dbReference>
<dbReference type="Pfam" id="PF12698">
    <property type="entry name" value="ABC2_membrane_3"/>
    <property type="match status" value="1"/>
</dbReference>
<dbReference type="Gene3D" id="3.40.1710.10">
    <property type="entry name" value="abc type-2 transporter like domain"/>
    <property type="match status" value="1"/>
</dbReference>
<comment type="subcellular location">
    <subcellularLocation>
        <location evidence="1">Membrane</location>
        <topology evidence="1">Multi-pass membrane protein</topology>
    </subcellularLocation>
</comment>
<dbReference type="InterPro" id="IPR051328">
    <property type="entry name" value="T7SS_ABC-Transporter"/>
</dbReference>
<keyword evidence="2 6" id="KW-0812">Transmembrane</keyword>
<reference evidence="8 9" key="1">
    <citation type="submission" date="2019-01" db="EMBL/GenBank/DDBJ databases">
        <title>Nocardioides guangzhouensis sp. nov., an actinobacterium isolated from soil.</title>
        <authorList>
            <person name="Fu Y."/>
            <person name="Cai Y."/>
            <person name="Lin Z."/>
            <person name="Chen P."/>
        </authorList>
    </citation>
    <scope>NUCLEOTIDE SEQUENCE [LARGE SCALE GENOMIC DNA]</scope>
    <source>
        <strain evidence="8 9">130</strain>
    </source>
</reference>
<feature type="transmembrane region" description="Helical" evidence="6">
    <location>
        <begin position="566"/>
        <end position="588"/>
    </location>
</feature>